<reference evidence="3" key="1">
    <citation type="submission" date="2023-09" db="EMBL/GenBank/DDBJ databases">
        <title>First report of Pseudomonas coleopterorum DJ13 causing leaf spot on Rhododendron pulchrum Sweet in China.</title>
        <authorList>
            <person name="Zhang Y."/>
        </authorList>
    </citation>
    <scope>NUCLEOTIDE SEQUENCE</scope>
    <source>
        <strain evidence="3">DJ13</strain>
    </source>
</reference>
<dbReference type="SUPFAM" id="SSF49899">
    <property type="entry name" value="Concanavalin A-like lectins/glucanases"/>
    <property type="match status" value="1"/>
</dbReference>
<name>A0AAJ6LXB2_9PSED</name>
<protein>
    <submittedName>
        <fullName evidence="3">Polysaccharide lyase family 7 protein</fullName>
    </submittedName>
</protein>
<dbReference type="EMBL" id="CP134081">
    <property type="protein sequence ID" value="WNC08420.1"/>
    <property type="molecule type" value="Genomic_DNA"/>
</dbReference>
<dbReference type="InterPro" id="IPR014895">
    <property type="entry name" value="Alginate_lyase_2"/>
</dbReference>
<organism evidence="3 4">
    <name type="scientific">Pseudomonas coleopterorum</name>
    <dbReference type="NCBI Taxonomy" id="1605838"/>
    <lineage>
        <taxon>Bacteria</taxon>
        <taxon>Pseudomonadati</taxon>
        <taxon>Pseudomonadota</taxon>
        <taxon>Gammaproteobacteria</taxon>
        <taxon>Pseudomonadales</taxon>
        <taxon>Pseudomonadaceae</taxon>
        <taxon>Pseudomonas</taxon>
    </lineage>
</organism>
<sequence length="242" mass="26651">MATSPIDLHWSLTTPEADGDSAKTYTPSQVAAITGNKYFEITDSYLRFTAPVNGFTTARSTKTRSEFREYKPGTNQEWNWEASGGTHAMGASLVVNSVPDKVDTREGSVYIGQIHVDNGESPLFKFTYEKERAPATTYKVVASFRADPDKDPVNSDLFKGIAKGARIQYYVKVSSTGKLTAYVQVGEVRENFAGDLALWLQQSTAPLFYFKAGVYNNSTATSTVEDANQSEALFYKLTTTHA</sequence>
<feature type="domain" description="Alginate lyase 2" evidence="2">
    <location>
        <begin position="9"/>
        <end position="241"/>
    </location>
</feature>
<dbReference type="Proteomes" id="UP001258207">
    <property type="component" value="Chromosome"/>
</dbReference>
<accession>A0AAJ6LXB2</accession>
<dbReference type="GO" id="GO:0016829">
    <property type="term" value="F:lyase activity"/>
    <property type="evidence" value="ECO:0007669"/>
    <property type="project" value="UniProtKB-KW"/>
</dbReference>
<dbReference type="Pfam" id="PF08787">
    <property type="entry name" value="Alginate_lyase2"/>
    <property type="match status" value="1"/>
</dbReference>
<gene>
    <name evidence="3" type="ORF">RI108_13990</name>
</gene>
<dbReference type="AlphaFoldDB" id="A0AAJ6LXB2"/>
<dbReference type="RefSeq" id="WP_122741879.1">
    <property type="nucleotide sequence ID" value="NZ_CP134081.1"/>
</dbReference>
<keyword evidence="3" id="KW-0456">Lyase</keyword>
<evidence type="ECO:0000256" key="1">
    <source>
        <dbReference type="SAM" id="MobiDB-lite"/>
    </source>
</evidence>
<dbReference type="InterPro" id="IPR013320">
    <property type="entry name" value="ConA-like_dom_sf"/>
</dbReference>
<proteinExistence type="predicted"/>
<feature type="region of interest" description="Disordered" evidence="1">
    <location>
        <begin position="1"/>
        <end position="22"/>
    </location>
</feature>
<evidence type="ECO:0000313" key="3">
    <source>
        <dbReference type="EMBL" id="WNC08420.1"/>
    </source>
</evidence>
<evidence type="ECO:0000313" key="4">
    <source>
        <dbReference type="Proteomes" id="UP001258207"/>
    </source>
</evidence>
<evidence type="ECO:0000259" key="2">
    <source>
        <dbReference type="Pfam" id="PF08787"/>
    </source>
</evidence>
<dbReference type="Gene3D" id="2.60.120.200">
    <property type="match status" value="1"/>
</dbReference>